<name>A0ABU7LZW8_9PROT</name>
<accession>A0ABU7LZW8</accession>
<dbReference type="PROSITE" id="PS51257">
    <property type="entry name" value="PROKAR_LIPOPROTEIN"/>
    <property type="match status" value="1"/>
</dbReference>
<dbReference type="SUPFAM" id="SSF159594">
    <property type="entry name" value="XCC0632-like"/>
    <property type="match status" value="1"/>
</dbReference>
<feature type="domain" description="ABC-type transport auxiliary lipoprotein component" evidence="1">
    <location>
        <begin position="31"/>
        <end position="193"/>
    </location>
</feature>
<dbReference type="Pfam" id="PF03886">
    <property type="entry name" value="ABC_trans_aux"/>
    <property type="match status" value="1"/>
</dbReference>
<dbReference type="Proteomes" id="UP001310692">
    <property type="component" value="Unassembled WGS sequence"/>
</dbReference>
<protein>
    <submittedName>
        <fullName evidence="2">ABC-type transport auxiliary lipoprotein family protein</fullName>
    </submittedName>
</protein>
<gene>
    <name evidence="2" type="ORF">V0U35_09865</name>
</gene>
<dbReference type="EMBL" id="JAZDRO010000004">
    <property type="protein sequence ID" value="MEE2566986.1"/>
    <property type="molecule type" value="Genomic_DNA"/>
</dbReference>
<dbReference type="RefSeq" id="WP_330196543.1">
    <property type="nucleotide sequence ID" value="NZ_JAZDRO010000004.1"/>
</dbReference>
<evidence type="ECO:0000259" key="1">
    <source>
        <dbReference type="Pfam" id="PF03886"/>
    </source>
</evidence>
<keyword evidence="2" id="KW-0449">Lipoprotein</keyword>
<dbReference type="InterPro" id="IPR005586">
    <property type="entry name" value="ABC_trans_aux"/>
</dbReference>
<evidence type="ECO:0000313" key="3">
    <source>
        <dbReference type="Proteomes" id="UP001310692"/>
    </source>
</evidence>
<comment type="caution">
    <text evidence="2">The sequence shown here is derived from an EMBL/GenBank/DDBJ whole genome shotgun (WGS) entry which is preliminary data.</text>
</comment>
<evidence type="ECO:0000313" key="2">
    <source>
        <dbReference type="EMBL" id="MEE2566986.1"/>
    </source>
</evidence>
<organism evidence="2 3">
    <name type="scientific">Hyphobacterium marinum</name>
    <dbReference type="NCBI Taxonomy" id="3116574"/>
    <lineage>
        <taxon>Bacteria</taxon>
        <taxon>Pseudomonadati</taxon>
        <taxon>Pseudomonadota</taxon>
        <taxon>Alphaproteobacteria</taxon>
        <taxon>Maricaulales</taxon>
        <taxon>Maricaulaceae</taxon>
        <taxon>Hyphobacterium</taxon>
    </lineage>
</organism>
<dbReference type="Gene3D" id="3.40.50.10610">
    <property type="entry name" value="ABC-type transport auxiliary lipoprotein component"/>
    <property type="match status" value="1"/>
</dbReference>
<reference evidence="2 3" key="1">
    <citation type="submission" date="2024-01" db="EMBL/GenBank/DDBJ databases">
        <title>Hyphobacterium bacterium isolated from marine sediment.</title>
        <authorList>
            <person name="Zhao S."/>
        </authorList>
    </citation>
    <scope>NUCLEOTIDE SEQUENCE [LARGE SCALE GENOMIC DNA]</scope>
    <source>
        <strain evidence="2 3">Y60-23</strain>
    </source>
</reference>
<keyword evidence="3" id="KW-1185">Reference proteome</keyword>
<sequence>MIRRTVLMAAAALTLGGCVNLIPQAEPAAVYRLSAPEPSGDFTTDQTIVSVGVPLTPRALSSDDIAISLERGELAFIEGAKWIAPVPRLMQDLIVESIDAFEVDLAAARPEDGVEAEYEINTEVRAFEAVYRNGEDAAPTAVIRMRVRLVRLDGRRLIGVYAAGAQAQAMDNRIGEIVAAYDAAAQETAAEIASWASARIEADQAELATMAAEEEAAG</sequence>
<proteinExistence type="predicted"/>